<dbReference type="AlphaFoldDB" id="A0A443SAR5"/>
<evidence type="ECO:0000256" key="3">
    <source>
        <dbReference type="ARBA" id="ARBA00022475"/>
    </source>
</evidence>
<evidence type="ECO:0000259" key="9">
    <source>
        <dbReference type="PROSITE" id="PS50026"/>
    </source>
</evidence>
<keyword evidence="7" id="KW-0245">EGF-like domain</keyword>
<keyword evidence="4 8" id="KW-0812">Transmembrane</keyword>
<keyword evidence="11" id="KW-1185">Reference proteome</keyword>
<evidence type="ECO:0000313" key="10">
    <source>
        <dbReference type="EMBL" id="RWS24633.1"/>
    </source>
</evidence>
<feature type="transmembrane region" description="Helical" evidence="8">
    <location>
        <begin position="655"/>
        <end position="676"/>
    </location>
</feature>
<feature type="transmembrane region" description="Helical" evidence="8">
    <location>
        <begin position="543"/>
        <end position="563"/>
    </location>
</feature>
<protein>
    <submittedName>
        <fullName evidence="10">Transmembrane protein 8A-like protein</fullName>
    </submittedName>
</protein>
<dbReference type="STRING" id="299467.A0A443SAR5"/>
<dbReference type="InterPro" id="IPR000742">
    <property type="entry name" value="EGF"/>
</dbReference>
<comment type="subcellular location">
    <subcellularLocation>
        <location evidence="1">Cell membrane</location>
        <topology evidence="1">Multi-pass membrane protein</topology>
    </subcellularLocation>
</comment>
<feature type="transmembrane region" description="Helical" evidence="8">
    <location>
        <begin position="608"/>
        <end position="627"/>
    </location>
</feature>
<feature type="domain" description="EGF-like" evidence="9">
    <location>
        <begin position="490"/>
        <end position="532"/>
    </location>
</feature>
<dbReference type="VEuPathDB" id="VectorBase:LDEU007407"/>
<name>A0A443SAR5_9ACAR</name>
<dbReference type="Proteomes" id="UP000288716">
    <property type="component" value="Unassembled WGS sequence"/>
</dbReference>
<keyword evidence="6 8" id="KW-0472">Membrane</keyword>
<organism evidence="10 11">
    <name type="scientific">Leptotrombidium deliense</name>
    <dbReference type="NCBI Taxonomy" id="299467"/>
    <lineage>
        <taxon>Eukaryota</taxon>
        <taxon>Metazoa</taxon>
        <taxon>Ecdysozoa</taxon>
        <taxon>Arthropoda</taxon>
        <taxon>Chelicerata</taxon>
        <taxon>Arachnida</taxon>
        <taxon>Acari</taxon>
        <taxon>Acariformes</taxon>
        <taxon>Trombidiformes</taxon>
        <taxon>Prostigmata</taxon>
        <taxon>Anystina</taxon>
        <taxon>Parasitengona</taxon>
        <taxon>Trombiculoidea</taxon>
        <taxon>Trombiculidae</taxon>
        <taxon>Leptotrombidium</taxon>
    </lineage>
</organism>
<keyword evidence="5 8" id="KW-1133">Transmembrane helix</keyword>
<dbReference type="GO" id="GO:0005886">
    <property type="term" value="C:plasma membrane"/>
    <property type="evidence" value="ECO:0007669"/>
    <property type="project" value="UniProtKB-SubCell"/>
</dbReference>
<evidence type="ECO:0000313" key="11">
    <source>
        <dbReference type="Proteomes" id="UP000288716"/>
    </source>
</evidence>
<comment type="caution">
    <text evidence="10">The sequence shown here is derived from an EMBL/GenBank/DDBJ whole genome shotgun (WGS) entry which is preliminary data.</text>
</comment>
<proteinExistence type="inferred from homology"/>
<dbReference type="PANTHER" id="PTHR14319:SF3">
    <property type="entry name" value="TRANSMEMBRANE PROTEIN-LIKE PROTEIN"/>
    <property type="match status" value="1"/>
</dbReference>
<feature type="transmembrane region" description="Helical" evidence="8">
    <location>
        <begin position="570"/>
        <end position="588"/>
    </location>
</feature>
<evidence type="ECO:0000256" key="8">
    <source>
        <dbReference type="SAM" id="Phobius"/>
    </source>
</evidence>
<dbReference type="EMBL" id="NCKV01004633">
    <property type="protein sequence ID" value="RWS24633.1"/>
    <property type="molecule type" value="Genomic_DNA"/>
</dbReference>
<evidence type="ECO:0000256" key="4">
    <source>
        <dbReference type="ARBA" id="ARBA00022692"/>
    </source>
</evidence>
<dbReference type="PANTHER" id="PTHR14319">
    <property type="entry name" value="FIVE-SPAN TRANSMEMBRANE PROTEIN M83"/>
    <property type="match status" value="1"/>
</dbReference>
<accession>A0A443SAR5</accession>
<evidence type="ECO:0000256" key="2">
    <source>
        <dbReference type="ARBA" id="ARBA00005542"/>
    </source>
</evidence>
<feature type="transmembrane region" description="Helical" evidence="8">
    <location>
        <begin position="634"/>
        <end position="649"/>
    </location>
</feature>
<reference evidence="10 11" key="1">
    <citation type="journal article" date="2018" name="Gigascience">
        <title>Genomes of trombidid mites reveal novel predicted allergens and laterally-transferred genes associated with secondary metabolism.</title>
        <authorList>
            <person name="Dong X."/>
            <person name="Chaisiri K."/>
            <person name="Xia D."/>
            <person name="Armstrong S.D."/>
            <person name="Fang Y."/>
            <person name="Donnelly M.J."/>
            <person name="Kadowaki T."/>
            <person name="McGarry J.W."/>
            <person name="Darby A.C."/>
            <person name="Makepeace B.L."/>
        </authorList>
    </citation>
    <scope>NUCLEOTIDE SEQUENCE [LARGE SCALE GENOMIC DNA]</scope>
    <source>
        <strain evidence="10">UoL-UT</strain>
    </source>
</reference>
<sequence length="776" mass="88323">MSEVKELMNSNQVNALRQIFPLRSYKDAQIFRYYVVDEAVTASWTFFSNISDGCQQVNVTVVLKWKGFPVVNIKNSSNGDNFVNDEREQHIIVFRSDSKLFTYNVTNPLPGEWYALVHTDKIENRILPKGLIRGCQAYFSSQLTFSKLPQIDGIVFLSPSVPTQQLIKTRKMYRFFLSQQTYSAKINITNCSQLDSIDNECPITVFFRGLALPAENKFDKSFECKQLYRKEDGCPTDDLNISRNGWNYLLIKTDSETPVGFELLLIVEDCIDGIPRLSVSKPIRSTTISPTTQNQIPTTAATTENSFLRTSPQSSKYQAMVEHTKACPREITLMRYNYPGYFEYKYDNPDIWTNRKSKPYSPAITIDNSNLFERTVSLIYFEVIPNVDTGGNLVIEVQLNPATNTTYHNVSVTLCLSYNRYSLMMNDCLKSVSVKSTSLETKSFVIPYPRAGIWYITATADCFFIQRDFPAVESPVNCEFNTTSILLEVKSSSCNEGKCGKYGDCYQKIDSGFVYSTCVCKPELGWKGWFCEDSSEALRDNELLMNFMLLTISNLMFIPSVILASYKRHFTEALVYFTTMVSSALYHACDSESAHSFCLLRMNILQFGDFYTALLAFWVTLISLANLNEKLKSFFHIFGAILIGFVVQYDRTSLWAFVLPSGIGSTILLIAWVSHCVRRRACFPTAKLWFLSVLPGISLTIGGLVLFSLFTTKENYQLTHSIWHGIMALSLLLLIPSMRSEQVEEEEDFRGKGSNYETYYELIAEEASHLARHPLS</sequence>
<dbReference type="OrthoDB" id="69646at2759"/>
<dbReference type="InterPro" id="IPR021910">
    <property type="entry name" value="NGX6/PGAP6/MYMK"/>
</dbReference>
<dbReference type="PROSITE" id="PS50026">
    <property type="entry name" value="EGF_3"/>
    <property type="match status" value="1"/>
</dbReference>
<comment type="caution">
    <text evidence="7">Lacks conserved residue(s) required for the propagation of feature annotation.</text>
</comment>
<feature type="transmembrane region" description="Helical" evidence="8">
    <location>
        <begin position="716"/>
        <end position="735"/>
    </location>
</feature>
<feature type="transmembrane region" description="Helical" evidence="8">
    <location>
        <begin position="688"/>
        <end position="710"/>
    </location>
</feature>
<dbReference type="Pfam" id="PF12036">
    <property type="entry name" value="DUF3522"/>
    <property type="match status" value="1"/>
</dbReference>
<evidence type="ECO:0000256" key="1">
    <source>
        <dbReference type="ARBA" id="ARBA00004651"/>
    </source>
</evidence>
<evidence type="ECO:0000256" key="7">
    <source>
        <dbReference type="PROSITE-ProRule" id="PRU00076"/>
    </source>
</evidence>
<comment type="similarity">
    <text evidence="2">Belongs to the TMEM8 family.</text>
</comment>
<evidence type="ECO:0000256" key="5">
    <source>
        <dbReference type="ARBA" id="ARBA00022989"/>
    </source>
</evidence>
<keyword evidence="3" id="KW-1003">Cell membrane</keyword>
<gene>
    <name evidence="10" type="ORF">B4U80_04410</name>
</gene>
<evidence type="ECO:0000256" key="6">
    <source>
        <dbReference type="ARBA" id="ARBA00023136"/>
    </source>
</evidence>